<keyword evidence="1" id="KW-1133">Transmembrane helix</keyword>
<dbReference type="InterPro" id="IPR010380">
    <property type="entry name" value="DUF975"/>
</dbReference>
<feature type="transmembrane region" description="Helical" evidence="1">
    <location>
        <begin position="43"/>
        <end position="59"/>
    </location>
</feature>
<keyword evidence="3" id="KW-1185">Reference proteome</keyword>
<sequence>MNIRDIKTKAKSVLVNRSNIIVVFIFISVVTTIINYISETLGVMIPFLSLLVSIIMLPFSHGNIVTALKAVNEQGDEISVEHEGLAGLKRFKELFFTYFLQTAFLMVIMLLICLVLFLIAKLVIDESVFNNLGMLFSQAGIYTNDVTAYLQDPAFIQAAASISGIVVLGLTVMVVVGVMYTLIFALTPYVLEKNKIYGVKAMSYSAHLMKGYKGTLFVLYLSYLGWYILTIVITAVVQAFLPIPLVIEILMSALSVYLFSAELQTSVAVLFEEINLENNNV</sequence>
<keyword evidence="1" id="KW-0812">Transmembrane</keyword>
<dbReference type="Pfam" id="PF06161">
    <property type="entry name" value="DUF975"/>
    <property type="match status" value="1"/>
</dbReference>
<dbReference type="Proteomes" id="UP000198558">
    <property type="component" value="Unassembled WGS sequence"/>
</dbReference>
<accession>A0A1I0ECJ1</accession>
<evidence type="ECO:0000313" key="3">
    <source>
        <dbReference type="Proteomes" id="UP000198558"/>
    </source>
</evidence>
<dbReference type="OrthoDB" id="9784844at2"/>
<keyword evidence="1" id="KW-0472">Membrane</keyword>
<evidence type="ECO:0000256" key="1">
    <source>
        <dbReference type="SAM" id="Phobius"/>
    </source>
</evidence>
<dbReference type="PANTHER" id="PTHR40076">
    <property type="entry name" value="MEMBRANE PROTEIN-RELATED"/>
    <property type="match status" value="1"/>
</dbReference>
<feature type="transmembrane region" description="Helical" evidence="1">
    <location>
        <begin position="212"/>
        <end position="233"/>
    </location>
</feature>
<feature type="transmembrane region" description="Helical" evidence="1">
    <location>
        <begin position="158"/>
        <end position="191"/>
    </location>
</feature>
<dbReference type="EMBL" id="FOIN01000010">
    <property type="protein sequence ID" value="SET42966.1"/>
    <property type="molecule type" value="Genomic_DNA"/>
</dbReference>
<dbReference type="GeneID" id="78288228"/>
<feature type="transmembrane region" description="Helical" evidence="1">
    <location>
        <begin position="98"/>
        <end position="124"/>
    </location>
</feature>
<proteinExistence type="predicted"/>
<dbReference type="RefSeq" id="WP_092353504.1">
    <property type="nucleotide sequence ID" value="NZ_CANSQN010000004.1"/>
</dbReference>
<gene>
    <name evidence="2" type="ORF">SAMN04489758_11070</name>
</gene>
<reference evidence="3" key="1">
    <citation type="submission" date="2016-10" db="EMBL/GenBank/DDBJ databases">
        <authorList>
            <person name="Varghese N."/>
            <person name="Submissions S."/>
        </authorList>
    </citation>
    <scope>NUCLEOTIDE SEQUENCE [LARGE SCALE GENOMIC DNA]</scope>
    <source>
        <strain evidence="3">DSM 1551</strain>
    </source>
</reference>
<feature type="transmembrane region" description="Helical" evidence="1">
    <location>
        <begin position="20"/>
        <end position="37"/>
    </location>
</feature>
<organism evidence="2 3">
    <name type="scientific">Thomasclavelia cocleata</name>
    <dbReference type="NCBI Taxonomy" id="69824"/>
    <lineage>
        <taxon>Bacteria</taxon>
        <taxon>Bacillati</taxon>
        <taxon>Bacillota</taxon>
        <taxon>Erysipelotrichia</taxon>
        <taxon>Erysipelotrichales</taxon>
        <taxon>Coprobacillaceae</taxon>
        <taxon>Thomasclavelia</taxon>
    </lineage>
</organism>
<evidence type="ECO:0000313" key="2">
    <source>
        <dbReference type="EMBL" id="SET42966.1"/>
    </source>
</evidence>
<dbReference type="AlphaFoldDB" id="A0A1I0ECJ1"/>
<evidence type="ECO:0008006" key="4">
    <source>
        <dbReference type="Google" id="ProtNLM"/>
    </source>
</evidence>
<dbReference type="PANTHER" id="PTHR40076:SF1">
    <property type="entry name" value="MEMBRANE PROTEIN"/>
    <property type="match status" value="1"/>
</dbReference>
<name>A0A1I0ECJ1_9FIRM</name>
<protein>
    <recommendedName>
        <fullName evidence="4">Membrane domain of glycerophosphoryl diester phosphodiesterase</fullName>
    </recommendedName>
</protein>